<reference evidence="3" key="1">
    <citation type="submission" date="2024-03" db="EMBL/GenBank/DDBJ databases">
        <authorList>
            <consortium name="DAB_fungi"/>
            <person name="Toyotome T."/>
            <person name="Hosono M."/>
            <person name="Torimaru M."/>
            <person name="Fukuda K."/>
            <person name="Mikami N."/>
        </authorList>
    </citation>
    <scope>NUCLEOTIDE SEQUENCE</scope>
    <source>
        <strain evidence="3">KT1a</strain>
    </source>
</reference>
<dbReference type="EMBL" id="BAABUK010000012">
    <property type="protein sequence ID" value="GAA5812353.1"/>
    <property type="molecule type" value="Genomic_DNA"/>
</dbReference>
<feature type="domain" description="C2H2-type" evidence="1">
    <location>
        <begin position="16"/>
        <end position="37"/>
    </location>
</feature>
<gene>
    <name evidence="2" type="ORF">MFLAVUS_005159</name>
    <name evidence="3" type="ORF">MFLAVUS_005804</name>
</gene>
<proteinExistence type="predicted"/>
<keyword evidence="4" id="KW-1185">Reference proteome</keyword>
<dbReference type="Proteomes" id="UP001473302">
    <property type="component" value="Unassembled WGS sequence"/>
</dbReference>
<organism evidence="3 4">
    <name type="scientific">Mucor flavus</name>
    <dbReference type="NCBI Taxonomy" id="439312"/>
    <lineage>
        <taxon>Eukaryota</taxon>
        <taxon>Fungi</taxon>
        <taxon>Fungi incertae sedis</taxon>
        <taxon>Mucoromycota</taxon>
        <taxon>Mucoromycotina</taxon>
        <taxon>Mucoromycetes</taxon>
        <taxon>Mucorales</taxon>
        <taxon>Mucorineae</taxon>
        <taxon>Mucoraceae</taxon>
        <taxon>Mucor</taxon>
    </lineage>
</organism>
<comment type="caution">
    <text evidence="3">The sequence shown here is derived from an EMBL/GenBank/DDBJ whole genome shotgun (WGS) entry which is preliminary data.</text>
</comment>
<dbReference type="SMART" id="SM00355">
    <property type="entry name" value="ZnF_C2H2"/>
    <property type="match status" value="2"/>
</dbReference>
<dbReference type="EMBL" id="BAABUK010000011">
    <property type="protein sequence ID" value="GAA5811718.1"/>
    <property type="molecule type" value="Genomic_DNA"/>
</dbReference>
<sequence length="166" mass="19306">MSYTRREIIVNLSYPCYICAAEFGSAKEVIGHIYHVHGYIVDSRPVGRNRPLERKYEFEKKFLGKWDVQRFACPSCWFHCATDIESLTEHIMETHNPPRIEGFVHPVSDGEDDRYELVESSEEENTGNIQVEKAEDEEVVESRQQLGNDIVTALEKLNVTFKRFFS</sequence>
<evidence type="ECO:0000313" key="3">
    <source>
        <dbReference type="EMBL" id="GAA5812353.1"/>
    </source>
</evidence>
<protein>
    <recommendedName>
        <fullName evidence="1">C2H2-type domain-containing protein</fullName>
    </recommendedName>
</protein>
<reference evidence="3 4" key="2">
    <citation type="submission" date="2024-04" db="EMBL/GenBank/DDBJ databases">
        <title>genome sequences of Mucor flavus KT1a and Helicostylum pulchrum KT1b strains isolated from the surface of a dry-aged beef.</title>
        <authorList>
            <person name="Toyotome T."/>
            <person name="Hosono M."/>
            <person name="Torimaru M."/>
            <person name="Fukuda K."/>
            <person name="Mikami N."/>
        </authorList>
    </citation>
    <scope>NUCLEOTIDE SEQUENCE [LARGE SCALE GENOMIC DNA]</scope>
    <source>
        <strain evidence="3 4">KT1a</strain>
    </source>
</reference>
<accession>A0ABP9YZS9</accession>
<evidence type="ECO:0000313" key="2">
    <source>
        <dbReference type="EMBL" id="GAA5811718.1"/>
    </source>
</evidence>
<evidence type="ECO:0000259" key="1">
    <source>
        <dbReference type="PROSITE" id="PS00028"/>
    </source>
</evidence>
<name>A0ABP9YZS9_9FUNG</name>
<dbReference type="InterPro" id="IPR013087">
    <property type="entry name" value="Znf_C2H2_type"/>
</dbReference>
<dbReference type="PROSITE" id="PS00028">
    <property type="entry name" value="ZINC_FINGER_C2H2_1"/>
    <property type="match status" value="1"/>
</dbReference>
<evidence type="ECO:0000313" key="4">
    <source>
        <dbReference type="Proteomes" id="UP001473302"/>
    </source>
</evidence>